<evidence type="ECO:0000313" key="2">
    <source>
        <dbReference type="EMBL" id="GES96161.1"/>
    </source>
</evidence>
<accession>A0A8H3M1I5</accession>
<name>A0A8H3M1I5_9GLOM</name>
<sequence>MWESGDPPEYRSRNAGFENNPPGFSSSAGNFTKGVEEWQNCPDPSSRTTLNGCWSSGTNKGLLNKVRTYSIVTNKDL</sequence>
<feature type="region of interest" description="Disordered" evidence="1">
    <location>
        <begin position="1"/>
        <end position="50"/>
    </location>
</feature>
<dbReference type="AlphaFoldDB" id="A0A8H3M1I5"/>
<evidence type="ECO:0000313" key="3">
    <source>
        <dbReference type="Proteomes" id="UP000615446"/>
    </source>
</evidence>
<gene>
    <name evidence="2" type="ORF">RCL2_002280300</name>
</gene>
<comment type="caution">
    <text evidence="2">The sequence shown here is derived from an EMBL/GenBank/DDBJ whole genome shotgun (WGS) entry which is preliminary data.</text>
</comment>
<dbReference type="EMBL" id="BLAL01000246">
    <property type="protein sequence ID" value="GES96161.1"/>
    <property type="molecule type" value="Genomic_DNA"/>
</dbReference>
<protein>
    <submittedName>
        <fullName evidence="2">Uncharacterized protein</fullName>
    </submittedName>
</protein>
<proteinExistence type="predicted"/>
<reference evidence="2" key="1">
    <citation type="submission" date="2019-10" db="EMBL/GenBank/DDBJ databases">
        <title>Conservation and host-specific expression of non-tandemly repeated heterogenous ribosome RNA gene in arbuscular mycorrhizal fungi.</title>
        <authorList>
            <person name="Maeda T."/>
            <person name="Kobayashi Y."/>
            <person name="Nakagawa T."/>
            <person name="Ezawa T."/>
            <person name="Yamaguchi K."/>
            <person name="Bino T."/>
            <person name="Nishimoto Y."/>
            <person name="Shigenobu S."/>
            <person name="Kawaguchi M."/>
        </authorList>
    </citation>
    <scope>NUCLEOTIDE SEQUENCE</scope>
    <source>
        <strain evidence="2">HR1</strain>
    </source>
</reference>
<organism evidence="2 3">
    <name type="scientific">Rhizophagus clarus</name>
    <dbReference type="NCBI Taxonomy" id="94130"/>
    <lineage>
        <taxon>Eukaryota</taxon>
        <taxon>Fungi</taxon>
        <taxon>Fungi incertae sedis</taxon>
        <taxon>Mucoromycota</taxon>
        <taxon>Glomeromycotina</taxon>
        <taxon>Glomeromycetes</taxon>
        <taxon>Glomerales</taxon>
        <taxon>Glomeraceae</taxon>
        <taxon>Rhizophagus</taxon>
    </lineage>
</organism>
<evidence type="ECO:0000256" key="1">
    <source>
        <dbReference type="SAM" id="MobiDB-lite"/>
    </source>
</evidence>
<dbReference type="Proteomes" id="UP000615446">
    <property type="component" value="Unassembled WGS sequence"/>
</dbReference>